<dbReference type="SUPFAM" id="SSF56112">
    <property type="entry name" value="Protein kinase-like (PK-like)"/>
    <property type="match status" value="1"/>
</dbReference>
<dbReference type="Gene3D" id="1.10.510.10">
    <property type="entry name" value="Transferase(Phosphotransferase) domain 1"/>
    <property type="match status" value="1"/>
</dbReference>
<feature type="domain" description="Protein kinase" evidence="9">
    <location>
        <begin position="20"/>
        <end position="310"/>
    </location>
</feature>
<protein>
    <recommendedName>
        <fullName evidence="2">non-specific serine/threonine protein kinase</fullName>
        <ecNumber evidence="2">2.7.11.1</ecNumber>
    </recommendedName>
</protein>
<evidence type="ECO:0000256" key="8">
    <source>
        <dbReference type="RuleBase" id="RU000304"/>
    </source>
</evidence>
<feature type="binding site" evidence="7">
    <location>
        <position position="49"/>
    </location>
    <ligand>
        <name>ATP</name>
        <dbReference type="ChEBI" id="CHEBI:30616"/>
    </ligand>
</feature>
<evidence type="ECO:0000259" key="9">
    <source>
        <dbReference type="PROSITE" id="PS50011"/>
    </source>
</evidence>
<dbReference type="PROSITE" id="PS00108">
    <property type="entry name" value="PROTEIN_KINASE_ST"/>
    <property type="match status" value="1"/>
</dbReference>
<keyword evidence="8" id="KW-0723">Serine/threonine-protein kinase</keyword>
<evidence type="ECO:0000256" key="1">
    <source>
        <dbReference type="ARBA" id="ARBA00010886"/>
    </source>
</evidence>
<dbReference type="InterPro" id="IPR008271">
    <property type="entry name" value="Ser/Thr_kinase_AS"/>
</dbReference>
<dbReference type="InterPro" id="IPR011009">
    <property type="entry name" value="Kinase-like_dom_sf"/>
</dbReference>
<proteinExistence type="inferred from homology"/>
<organism evidence="10 11">
    <name type="scientific">Cinara cedri</name>
    <dbReference type="NCBI Taxonomy" id="506608"/>
    <lineage>
        <taxon>Eukaryota</taxon>
        <taxon>Metazoa</taxon>
        <taxon>Ecdysozoa</taxon>
        <taxon>Arthropoda</taxon>
        <taxon>Hexapoda</taxon>
        <taxon>Insecta</taxon>
        <taxon>Pterygota</taxon>
        <taxon>Neoptera</taxon>
        <taxon>Paraneoptera</taxon>
        <taxon>Hemiptera</taxon>
        <taxon>Sternorrhyncha</taxon>
        <taxon>Aphidomorpha</taxon>
        <taxon>Aphidoidea</taxon>
        <taxon>Aphididae</taxon>
        <taxon>Lachninae</taxon>
        <taxon>Cinara</taxon>
    </lineage>
</organism>
<evidence type="ECO:0000313" key="11">
    <source>
        <dbReference type="Proteomes" id="UP000325440"/>
    </source>
</evidence>
<dbReference type="Pfam" id="PF00069">
    <property type="entry name" value="Pkinase"/>
    <property type="match status" value="1"/>
</dbReference>
<reference evidence="10 11" key="1">
    <citation type="submission" date="2019-08" db="EMBL/GenBank/DDBJ databases">
        <authorList>
            <person name="Alioto T."/>
            <person name="Alioto T."/>
            <person name="Gomez Garrido J."/>
        </authorList>
    </citation>
    <scope>NUCLEOTIDE SEQUENCE [LARGE SCALE GENOMIC DNA]</scope>
</reference>
<evidence type="ECO:0000256" key="2">
    <source>
        <dbReference type="ARBA" id="ARBA00012513"/>
    </source>
</evidence>
<dbReference type="SMART" id="SM00220">
    <property type="entry name" value="S_TKc"/>
    <property type="match status" value="1"/>
</dbReference>
<keyword evidence="11" id="KW-1185">Reference proteome</keyword>
<dbReference type="GO" id="GO:0004674">
    <property type="term" value="F:protein serine/threonine kinase activity"/>
    <property type="evidence" value="ECO:0007669"/>
    <property type="project" value="UniProtKB-KW"/>
</dbReference>
<keyword evidence="6 7" id="KW-0067">ATP-binding</keyword>
<dbReference type="GO" id="GO:0005524">
    <property type="term" value="F:ATP binding"/>
    <property type="evidence" value="ECO:0007669"/>
    <property type="project" value="UniProtKB-UniRule"/>
</dbReference>
<dbReference type="EMBL" id="CABPRJ010002406">
    <property type="protein sequence ID" value="VVC45581.1"/>
    <property type="molecule type" value="Genomic_DNA"/>
</dbReference>
<dbReference type="OrthoDB" id="248923at2759"/>
<comment type="similarity">
    <text evidence="1">Belongs to the protein kinase superfamily. NEK Ser/Thr protein kinase family. NIMA subfamily.</text>
</comment>
<evidence type="ECO:0000256" key="5">
    <source>
        <dbReference type="ARBA" id="ARBA00022777"/>
    </source>
</evidence>
<dbReference type="Proteomes" id="UP000325440">
    <property type="component" value="Unassembled WGS sequence"/>
</dbReference>
<dbReference type="EC" id="2.7.11.1" evidence="2"/>
<keyword evidence="4 7" id="KW-0547">Nucleotide-binding</keyword>
<accession>A0A5E4NKW2</accession>
<dbReference type="PROSITE" id="PS50011">
    <property type="entry name" value="PROTEIN_KINASE_DOM"/>
    <property type="match status" value="1"/>
</dbReference>
<dbReference type="PANTHER" id="PTHR43671">
    <property type="entry name" value="SERINE/THREONINE-PROTEIN KINASE NEK"/>
    <property type="match status" value="1"/>
</dbReference>
<evidence type="ECO:0000256" key="7">
    <source>
        <dbReference type="PROSITE-ProRule" id="PRU10141"/>
    </source>
</evidence>
<name>A0A5E4NKW2_9HEMI</name>
<gene>
    <name evidence="10" type="ORF">CINCED_3A024076</name>
</gene>
<dbReference type="InterPro" id="IPR050660">
    <property type="entry name" value="NEK_Ser/Thr_kinase"/>
</dbReference>
<dbReference type="PROSITE" id="PS00107">
    <property type="entry name" value="PROTEIN_KINASE_ATP"/>
    <property type="match status" value="1"/>
</dbReference>
<evidence type="ECO:0000256" key="6">
    <source>
        <dbReference type="ARBA" id="ARBA00022840"/>
    </source>
</evidence>
<dbReference type="InterPro" id="IPR000719">
    <property type="entry name" value="Prot_kinase_dom"/>
</dbReference>
<keyword evidence="5 10" id="KW-0418">Kinase</keyword>
<dbReference type="PANTHER" id="PTHR43671:SF13">
    <property type="entry name" value="SERINE_THREONINE-PROTEIN KINASE NEK2"/>
    <property type="match status" value="1"/>
</dbReference>
<evidence type="ECO:0000313" key="10">
    <source>
        <dbReference type="EMBL" id="VVC45581.1"/>
    </source>
</evidence>
<evidence type="ECO:0000256" key="3">
    <source>
        <dbReference type="ARBA" id="ARBA00022679"/>
    </source>
</evidence>
<dbReference type="AlphaFoldDB" id="A0A5E4NKW2"/>
<keyword evidence="3" id="KW-0808">Transferase</keyword>
<sequence>MAIVVDCAYGRSRSGSSRRVVLDRVLGKGAFSTVYRALVEPDRKYIALKIVHFGGCGDGDGDDDDDDVWKTAATVQDCLNEINNLKKLNHPNIIRCLWWDFADTELKIGLELATGGDLRRIIREHYDKFCLVREPIVWSCTVQLSSALYHMQKSRIMHRDIKPANIFVYGLEESNQKPYERWKRMKIKLGDFGFSKEMSNTKDLTCRSVLGSPLYMSPERMLHQKYYFDSDIWSMACVIYELAALQAPFYLNTLDMNLMTKRILNGFYPPIPSDVYSVKQITKFVDSCIIVDRRFRPNISQILRQARRGLAESHKSESSP</sequence>
<evidence type="ECO:0000256" key="4">
    <source>
        <dbReference type="ARBA" id="ARBA00022741"/>
    </source>
</evidence>
<dbReference type="InterPro" id="IPR017441">
    <property type="entry name" value="Protein_kinase_ATP_BS"/>
</dbReference>